<proteinExistence type="predicted"/>
<accession>A0ABR2P9H4</accession>
<dbReference type="Proteomes" id="UP001396334">
    <property type="component" value="Unassembled WGS sequence"/>
</dbReference>
<reference evidence="1 2" key="1">
    <citation type="journal article" date="2024" name="G3 (Bethesda)">
        <title>Genome assembly of Hibiscus sabdariffa L. provides insights into metabolisms of medicinal natural products.</title>
        <authorList>
            <person name="Kim T."/>
        </authorList>
    </citation>
    <scope>NUCLEOTIDE SEQUENCE [LARGE SCALE GENOMIC DNA]</scope>
    <source>
        <strain evidence="1">TK-2024</strain>
        <tissue evidence="1">Old leaves</tissue>
    </source>
</reference>
<sequence length="132" mass="15046">MVNLRTQGQWQFVEEVAAWDTLFPTICCQLWKRRCVVIMDMNYVDSGDIRSKCTRIAFAFAMSAVSRLGHRLNVHHGNDLSNGRIWNKPRRGWVKANVNGTCNLVSNNSTAGEVIRDEHGVWFIGFYRSLGA</sequence>
<evidence type="ECO:0000313" key="1">
    <source>
        <dbReference type="EMBL" id="KAK8985115.1"/>
    </source>
</evidence>
<evidence type="ECO:0000313" key="2">
    <source>
        <dbReference type="Proteomes" id="UP001396334"/>
    </source>
</evidence>
<gene>
    <name evidence="1" type="ORF">V6N11_076806</name>
</gene>
<comment type="caution">
    <text evidence="1">The sequence shown here is derived from an EMBL/GenBank/DDBJ whole genome shotgun (WGS) entry which is preliminary data.</text>
</comment>
<organism evidence="1 2">
    <name type="scientific">Hibiscus sabdariffa</name>
    <name type="common">roselle</name>
    <dbReference type="NCBI Taxonomy" id="183260"/>
    <lineage>
        <taxon>Eukaryota</taxon>
        <taxon>Viridiplantae</taxon>
        <taxon>Streptophyta</taxon>
        <taxon>Embryophyta</taxon>
        <taxon>Tracheophyta</taxon>
        <taxon>Spermatophyta</taxon>
        <taxon>Magnoliopsida</taxon>
        <taxon>eudicotyledons</taxon>
        <taxon>Gunneridae</taxon>
        <taxon>Pentapetalae</taxon>
        <taxon>rosids</taxon>
        <taxon>malvids</taxon>
        <taxon>Malvales</taxon>
        <taxon>Malvaceae</taxon>
        <taxon>Malvoideae</taxon>
        <taxon>Hibiscus</taxon>
    </lineage>
</organism>
<dbReference type="EMBL" id="JBBPBN010000071">
    <property type="protein sequence ID" value="KAK8985115.1"/>
    <property type="molecule type" value="Genomic_DNA"/>
</dbReference>
<keyword evidence="2" id="KW-1185">Reference proteome</keyword>
<protein>
    <submittedName>
        <fullName evidence="1">Uncharacterized protein</fullName>
    </submittedName>
</protein>
<name>A0ABR2P9H4_9ROSI</name>